<gene>
    <name evidence="1" type="ORF">WFA24289_01428</name>
</gene>
<protein>
    <recommendedName>
        <fullName evidence="3">Dithiol-disulfide isomerase</fullName>
    </recommendedName>
</protein>
<proteinExistence type="predicted"/>
<keyword evidence="2" id="KW-1185">Reference proteome</keyword>
<organism evidence="1 2">
    <name type="scientific">Periweissella fabaria</name>
    <dbReference type="NCBI Taxonomy" id="546157"/>
    <lineage>
        <taxon>Bacteria</taxon>
        <taxon>Bacillati</taxon>
        <taxon>Bacillota</taxon>
        <taxon>Bacilli</taxon>
        <taxon>Lactobacillales</taxon>
        <taxon>Lactobacillaceae</taxon>
        <taxon>Periweissella</taxon>
    </lineage>
</organism>
<evidence type="ECO:0008006" key="3">
    <source>
        <dbReference type="Google" id="ProtNLM"/>
    </source>
</evidence>
<name>A0ABN8BHA3_9LACO</name>
<dbReference type="Proteomes" id="UP000789707">
    <property type="component" value="Unassembled WGS sequence"/>
</dbReference>
<sequence length="196" mass="22666">MIEVFHFITPLQFESYQAQKALTQVLKSLNTKYSYHVLPLISLATMDEAYRQGIETNTHISFQVDYAISLDYVAMLSQGRNLARKFLYALQEQLLVRQNTYSDLIIKQVITDIGGDLELFVEERNSKQTTAALIKNQQFANEYQIVKNPAALIFDSNNPDHGIILENFVTTELETILNQYLNNQRTLIEPYMVLHR</sequence>
<comment type="caution">
    <text evidence="1">The sequence shown here is derived from an EMBL/GenBank/DDBJ whole genome shotgun (WGS) entry which is preliminary data.</text>
</comment>
<dbReference type="RefSeq" id="WP_230097144.1">
    <property type="nucleotide sequence ID" value="NZ_CAKKNS010000006.1"/>
</dbReference>
<evidence type="ECO:0000313" key="1">
    <source>
        <dbReference type="EMBL" id="CAH0417111.1"/>
    </source>
</evidence>
<dbReference type="Pfam" id="PF13743">
    <property type="entry name" value="Thioredoxin_5"/>
    <property type="match status" value="1"/>
</dbReference>
<accession>A0ABN8BHA3</accession>
<dbReference type="EMBL" id="CAKKNS010000006">
    <property type="protein sequence ID" value="CAH0417111.1"/>
    <property type="molecule type" value="Genomic_DNA"/>
</dbReference>
<reference evidence="1 2" key="1">
    <citation type="submission" date="2021-11" db="EMBL/GenBank/DDBJ databases">
        <authorList>
            <person name="Depoorter E."/>
        </authorList>
    </citation>
    <scope>NUCLEOTIDE SEQUENCE [LARGE SCALE GENOMIC DNA]</scope>
    <source>
        <strain evidence="1 2">LMG 24289</strain>
    </source>
</reference>
<evidence type="ECO:0000313" key="2">
    <source>
        <dbReference type="Proteomes" id="UP000789707"/>
    </source>
</evidence>